<evidence type="ECO:0000259" key="8">
    <source>
        <dbReference type="PROSITE" id="PS50156"/>
    </source>
</evidence>
<evidence type="ECO:0000313" key="10">
    <source>
        <dbReference type="Proteomes" id="UP000614601"/>
    </source>
</evidence>
<dbReference type="GO" id="GO:0030659">
    <property type="term" value="C:cytoplasmic vesicle membrane"/>
    <property type="evidence" value="ECO:0007669"/>
    <property type="project" value="TreeGrafter"/>
</dbReference>
<dbReference type="Proteomes" id="UP000783686">
    <property type="component" value="Unassembled WGS sequence"/>
</dbReference>
<sequence>MKSRELQELKTLDSDGHATENGFSFRIRSDLSELKPITVPIPLAGIIKTHQAPESTKSWSRFWPSNYMSTFFGNVGYVIGGHPIVFFLLGILICVAGSVGILFVDFRDNVRDGYTPTTSRARVESDYLRQFMNSSGDPTSTILLFRAKDNGSMHRLRYLKETTDTADFLSTLPVLCTDTATCTYKDVCGSFCFSSFFVKQFYTGLKRQVGYYHKGVPLSNGTQLSLPRGKADGVKYELEGNFFGVKRRAPNDTRPLPVGIVPVSNCSCESPELTEVKAVSYVDYIELIMIVFRGDFKNPGDEVKMKGWEMGIHKHLKVMNTSLVEVLALGNEIVDYEMKEDGRKMAPFFAAGLLLTIIFVYCSVIADSVVADVLDSGKVIMAGFVIICPVLSLLTTFGIFGWFGFRVNSVSMITPFLIMGIGVNDAFLLLHGWYRTPIKNISLSQRIGLVLENVGPSITITTITDVTTFILGSFTPTEEISIFCSITAASLFLCYWFTLLLFVPIMTYCTRLEAHHYSPNSDVIPHKETRLSRIYDKVSVAYCKFIMHPATGIIVCLIVILTLTAAIIGFIRIDSRLDTEKILPHDSPIRTPHELIAHNVWTEYYPVSIFVNLPVDLDNKTVRSNVRQMVTEFESEEKCKGREFTRLWINDYEAFKKEQLDFGEMFDFDLEEDTTTVKPRATVKPYYEKLESFLGQFYYHHYTSFLQLDYSEEVPVRKFWFTVVYHNTTNWGEKIALMVRLRGIADQFSNLGVSIWEVNGMFVDQMLSLKRLTYYNGIITVVCMAIISIIFISHAYLISLAVMSITAIALEVIGFLSWWGLDLDPVTLCAFLMSVGMSVDFTAHIAYHLKLTDIIRVHHSHLYRYELKTREHQVIATLEAVGWPTAQAGFSTVICILPLITLQNYIPLVFVKTISLVVIIGLLHGLLVLPSFYCLSWQCMEYLEKVFGCKEAAEPSKMNGVTETLIDSQ</sequence>
<feature type="transmembrane region" description="Helical" evidence="7">
    <location>
        <begin position="772"/>
        <end position="792"/>
    </location>
</feature>
<proteinExistence type="inferred from homology"/>
<dbReference type="PANTHER" id="PTHR10796:SF102">
    <property type="entry name" value="SSD DOMAIN-CONTAINING PROTEIN"/>
    <property type="match status" value="1"/>
</dbReference>
<dbReference type="EMBL" id="CAJFDH010000001">
    <property type="protein sequence ID" value="CAD5206517.1"/>
    <property type="molecule type" value="Genomic_DNA"/>
</dbReference>
<organism evidence="9 10">
    <name type="scientific">Bursaphelenchus okinawaensis</name>
    <dbReference type="NCBI Taxonomy" id="465554"/>
    <lineage>
        <taxon>Eukaryota</taxon>
        <taxon>Metazoa</taxon>
        <taxon>Ecdysozoa</taxon>
        <taxon>Nematoda</taxon>
        <taxon>Chromadorea</taxon>
        <taxon>Rhabditida</taxon>
        <taxon>Tylenchina</taxon>
        <taxon>Tylenchomorpha</taxon>
        <taxon>Aphelenchoidea</taxon>
        <taxon>Aphelenchoididae</taxon>
        <taxon>Bursaphelenchus</taxon>
    </lineage>
</organism>
<evidence type="ECO:0000256" key="1">
    <source>
        <dbReference type="ARBA" id="ARBA00004141"/>
    </source>
</evidence>
<accession>A0A811JT53</accession>
<dbReference type="Pfam" id="PF02460">
    <property type="entry name" value="Patched"/>
    <property type="match status" value="1"/>
</dbReference>
<dbReference type="InterPro" id="IPR003392">
    <property type="entry name" value="PTHD_SSD"/>
</dbReference>
<dbReference type="EMBL" id="CAJFCW020000001">
    <property type="protein sequence ID" value="CAG9082092.1"/>
    <property type="molecule type" value="Genomic_DNA"/>
</dbReference>
<keyword evidence="10" id="KW-1185">Reference proteome</keyword>
<dbReference type="SUPFAM" id="SSF82866">
    <property type="entry name" value="Multidrug efflux transporter AcrB transmembrane domain"/>
    <property type="match status" value="2"/>
</dbReference>
<evidence type="ECO:0000256" key="7">
    <source>
        <dbReference type="SAM" id="Phobius"/>
    </source>
</evidence>
<dbReference type="Gene3D" id="1.20.1640.10">
    <property type="entry name" value="Multidrug efflux transporter AcrB transmembrane domain"/>
    <property type="match status" value="2"/>
</dbReference>
<dbReference type="PROSITE" id="PS50156">
    <property type="entry name" value="SSD"/>
    <property type="match status" value="1"/>
</dbReference>
<evidence type="ECO:0000256" key="4">
    <source>
        <dbReference type="ARBA" id="ARBA00022989"/>
    </source>
</evidence>
<feature type="transmembrane region" description="Helical" evidence="7">
    <location>
        <begin position="416"/>
        <end position="434"/>
    </location>
</feature>
<reference evidence="9" key="1">
    <citation type="submission" date="2020-09" db="EMBL/GenBank/DDBJ databases">
        <authorList>
            <person name="Kikuchi T."/>
        </authorList>
    </citation>
    <scope>NUCLEOTIDE SEQUENCE</scope>
    <source>
        <strain evidence="9">SH1</strain>
    </source>
</reference>
<dbReference type="InterPro" id="IPR000731">
    <property type="entry name" value="SSD"/>
</dbReference>
<evidence type="ECO:0000256" key="3">
    <source>
        <dbReference type="ARBA" id="ARBA00022692"/>
    </source>
</evidence>
<feature type="transmembrane region" description="Helical" evidence="7">
    <location>
        <begin position="914"/>
        <end position="935"/>
    </location>
</feature>
<comment type="caution">
    <text evidence="9">The sequence shown here is derived from an EMBL/GenBank/DDBJ whole genome shotgun (WGS) entry which is preliminary data.</text>
</comment>
<dbReference type="GO" id="GO:0006897">
    <property type="term" value="P:endocytosis"/>
    <property type="evidence" value="ECO:0007669"/>
    <property type="project" value="TreeGrafter"/>
</dbReference>
<keyword evidence="3 7" id="KW-0812">Transmembrane</keyword>
<name>A0A811JT53_9BILA</name>
<comment type="subcellular location">
    <subcellularLocation>
        <location evidence="1">Membrane</location>
        <topology evidence="1">Multi-pass membrane protein</topology>
    </subcellularLocation>
</comment>
<dbReference type="GO" id="GO:0005886">
    <property type="term" value="C:plasma membrane"/>
    <property type="evidence" value="ECO:0007669"/>
    <property type="project" value="TreeGrafter"/>
</dbReference>
<evidence type="ECO:0000256" key="2">
    <source>
        <dbReference type="ARBA" id="ARBA00005585"/>
    </source>
</evidence>
<gene>
    <name evidence="9" type="ORF">BOKJ2_LOCUS1201</name>
</gene>
<feature type="transmembrane region" description="Helical" evidence="7">
    <location>
        <begin position="348"/>
        <end position="366"/>
    </location>
</feature>
<feature type="transmembrane region" description="Helical" evidence="7">
    <location>
        <begin position="84"/>
        <end position="104"/>
    </location>
</feature>
<dbReference type="AlphaFoldDB" id="A0A811JT53"/>
<dbReference type="OrthoDB" id="6510177at2759"/>
<feature type="transmembrane region" description="Helical" evidence="7">
    <location>
        <begin position="454"/>
        <end position="475"/>
    </location>
</feature>
<feature type="domain" description="SSD" evidence="8">
    <location>
        <begin position="347"/>
        <end position="508"/>
    </location>
</feature>
<feature type="transmembrane region" description="Helical" evidence="7">
    <location>
        <begin position="798"/>
        <end position="819"/>
    </location>
</feature>
<keyword evidence="5 7" id="KW-0472">Membrane</keyword>
<evidence type="ECO:0000256" key="5">
    <source>
        <dbReference type="ARBA" id="ARBA00023136"/>
    </source>
</evidence>
<feature type="transmembrane region" description="Helical" evidence="7">
    <location>
        <begin position="545"/>
        <end position="571"/>
    </location>
</feature>
<comment type="similarity">
    <text evidence="2">Belongs to the patched family.</text>
</comment>
<dbReference type="PANTHER" id="PTHR10796">
    <property type="entry name" value="PATCHED-RELATED"/>
    <property type="match status" value="1"/>
</dbReference>
<dbReference type="InterPro" id="IPR051697">
    <property type="entry name" value="Patched_domain-protein"/>
</dbReference>
<evidence type="ECO:0000256" key="6">
    <source>
        <dbReference type="ARBA" id="ARBA00023180"/>
    </source>
</evidence>
<feature type="transmembrane region" description="Helical" evidence="7">
    <location>
        <begin position="378"/>
        <end position="404"/>
    </location>
</feature>
<keyword evidence="4 7" id="KW-1133">Transmembrane helix</keyword>
<keyword evidence="6" id="KW-0325">Glycoprotein</keyword>
<dbReference type="Proteomes" id="UP000614601">
    <property type="component" value="Unassembled WGS sequence"/>
</dbReference>
<evidence type="ECO:0000313" key="9">
    <source>
        <dbReference type="EMBL" id="CAD5206517.1"/>
    </source>
</evidence>
<dbReference type="GO" id="GO:0018996">
    <property type="term" value="P:molting cycle, collagen and cuticulin-based cuticle"/>
    <property type="evidence" value="ECO:0007669"/>
    <property type="project" value="TreeGrafter"/>
</dbReference>
<feature type="transmembrane region" description="Helical" evidence="7">
    <location>
        <begin position="826"/>
        <end position="847"/>
    </location>
</feature>
<protein>
    <recommendedName>
        <fullName evidence="8">SSD domain-containing protein</fullName>
    </recommendedName>
</protein>
<feature type="transmembrane region" description="Helical" evidence="7">
    <location>
        <begin position="482"/>
        <end position="503"/>
    </location>
</feature>